<reference evidence="1 2" key="1">
    <citation type="submission" date="2008-07" db="EMBL/GenBank/DDBJ databases">
        <authorList>
            <person name="El-Sayed N."/>
            <person name="Caler E."/>
            <person name="Inman J."/>
            <person name="Amedeo P."/>
            <person name="Hass B."/>
            <person name="Wortman J."/>
        </authorList>
    </citation>
    <scope>NUCLEOTIDE SEQUENCE [LARGE SCALE GENOMIC DNA]</scope>
    <source>
        <strain evidence="2">ATCC 50983 / TXsc</strain>
    </source>
</reference>
<dbReference type="EMBL" id="GG680056">
    <property type="protein sequence ID" value="EER07068.1"/>
    <property type="molecule type" value="Genomic_DNA"/>
</dbReference>
<feature type="non-terminal residue" evidence="1">
    <location>
        <position position="83"/>
    </location>
</feature>
<dbReference type="Proteomes" id="UP000007800">
    <property type="component" value="Unassembled WGS sequence"/>
</dbReference>
<keyword evidence="2" id="KW-1185">Reference proteome</keyword>
<proteinExistence type="predicted"/>
<organism evidence="2">
    <name type="scientific">Perkinsus marinus (strain ATCC 50983 / TXsc)</name>
    <dbReference type="NCBI Taxonomy" id="423536"/>
    <lineage>
        <taxon>Eukaryota</taxon>
        <taxon>Sar</taxon>
        <taxon>Alveolata</taxon>
        <taxon>Perkinsozoa</taxon>
        <taxon>Perkinsea</taxon>
        <taxon>Perkinsida</taxon>
        <taxon>Perkinsidae</taxon>
        <taxon>Perkinsus</taxon>
    </lineage>
</organism>
<name>C5L875_PERM5</name>
<evidence type="ECO:0000313" key="1">
    <source>
        <dbReference type="EMBL" id="EER07068.1"/>
    </source>
</evidence>
<dbReference type="GeneID" id="9059454"/>
<accession>C5L875</accession>
<gene>
    <name evidence="1" type="ORF">Pmar_PMAR028046</name>
</gene>
<dbReference type="AlphaFoldDB" id="C5L875"/>
<dbReference type="InParanoid" id="C5L875"/>
<evidence type="ECO:0000313" key="2">
    <source>
        <dbReference type="Proteomes" id="UP000007800"/>
    </source>
</evidence>
<dbReference type="RefSeq" id="XP_002775252.1">
    <property type="nucleotide sequence ID" value="XM_002775206.1"/>
</dbReference>
<dbReference type="OrthoDB" id="472743at2759"/>
<protein>
    <submittedName>
        <fullName evidence="1">Uncharacterized protein</fullName>
    </submittedName>
</protein>
<sequence>MGSSVKLAKDGHCSRSQAVVAPLITTIPDPGDPAKLFLLVHFNVFEDVRIEPFREPPRGRAPADRDIIFLRLEDMVAKGQVEK</sequence>